<keyword evidence="3" id="KW-1185">Reference proteome</keyword>
<keyword evidence="1" id="KW-1133">Transmembrane helix</keyword>
<sequence length="124" mass="15032">MRIPQKKIHYHFIDYLYYVGEQKYTGRMDGPFMICLPLFIPLMILFFKLNIYVISPKWDFCIAFLIVFLTANYIISKLYERNNRRERVLKHFKKTVWGSEPVMAAFILMWFLTNISLSLFFIKL</sequence>
<dbReference type="Proteomes" id="UP000003327">
    <property type="component" value="Unassembled WGS sequence"/>
</dbReference>
<dbReference type="EMBL" id="ACVA01000031">
    <property type="protein sequence ID" value="EEX18876.1"/>
    <property type="molecule type" value="Genomic_DNA"/>
</dbReference>
<evidence type="ECO:0000313" key="3">
    <source>
        <dbReference type="Proteomes" id="UP000003327"/>
    </source>
</evidence>
<name>C9MP73_9BACT</name>
<comment type="caution">
    <text evidence="2">The sequence shown here is derived from an EMBL/GenBank/DDBJ whole genome shotgun (WGS) entry which is preliminary data.</text>
</comment>
<feature type="transmembrane region" description="Helical" evidence="1">
    <location>
        <begin position="60"/>
        <end position="80"/>
    </location>
</feature>
<keyword evidence="1" id="KW-0812">Transmembrane</keyword>
<dbReference type="HOGENOM" id="CLU_2001829_0_0_10"/>
<feature type="transmembrane region" description="Helical" evidence="1">
    <location>
        <begin position="101"/>
        <end position="122"/>
    </location>
</feature>
<feature type="transmembrane region" description="Helical" evidence="1">
    <location>
        <begin position="32"/>
        <end position="54"/>
    </location>
</feature>
<reference evidence="2 3" key="1">
    <citation type="submission" date="2009-09" db="EMBL/GenBank/DDBJ databases">
        <authorList>
            <person name="Weinstock G."/>
            <person name="Sodergren E."/>
            <person name="Clifton S."/>
            <person name="Fulton L."/>
            <person name="Fulton B."/>
            <person name="Courtney L."/>
            <person name="Fronick C."/>
            <person name="Harrison M."/>
            <person name="Strong C."/>
            <person name="Farmer C."/>
            <person name="Delahaunty K."/>
            <person name="Markovic C."/>
            <person name="Hall O."/>
            <person name="Minx P."/>
            <person name="Tomlinson C."/>
            <person name="Mitreva M."/>
            <person name="Nelson J."/>
            <person name="Hou S."/>
            <person name="Wollam A."/>
            <person name="Pepin K.H."/>
            <person name="Johnson M."/>
            <person name="Bhonagiri V."/>
            <person name="Nash W.E."/>
            <person name="Warren W."/>
            <person name="Chinwalla A."/>
            <person name="Mardis E.R."/>
            <person name="Wilson R.K."/>
        </authorList>
    </citation>
    <scope>NUCLEOTIDE SEQUENCE [LARGE SCALE GENOMIC DNA]</scope>
    <source>
        <strain evidence="2 3">F0319</strain>
    </source>
</reference>
<accession>C9MP73</accession>
<dbReference type="AlphaFoldDB" id="C9MP73"/>
<proteinExistence type="predicted"/>
<evidence type="ECO:0000256" key="1">
    <source>
        <dbReference type="SAM" id="Phobius"/>
    </source>
</evidence>
<organism evidence="2 3">
    <name type="scientific">Prevotella veroralis F0319</name>
    <dbReference type="NCBI Taxonomy" id="649761"/>
    <lineage>
        <taxon>Bacteria</taxon>
        <taxon>Pseudomonadati</taxon>
        <taxon>Bacteroidota</taxon>
        <taxon>Bacteroidia</taxon>
        <taxon>Bacteroidales</taxon>
        <taxon>Prevotellaceae</taxon>
        <taxon>Prevotella</taxon>
    </lineage>
</organism>
<gene>
    <name evidence="2" type="ORF">HMPREF0973_01411</name>
</gene>
<protein>
    <submittedName>
        <fullName evidence="2">Uncharacterized protein</fullName>
    </submittedName>
</protein>
<evidence type="ECO:0000313" key="2">
    <source>
        <dbReference type="EMBL" id="EEX18876.1"/>
    </source>
</evidence>
<keyword evidence="1" id="KW-0472">Membrane</keyword>